<keyword evidence="5" id="KW-1185">Reference proteome</keyword>
<gene>
    <name evidence="4" type="primary">tsaA</name>
    <name evidence="4" type="ORF">I6E12_07820</name>
</gene>
<keyword evidence="1" id="KW-0949">S-adenosyl-L-methionine</keyword>
<dbReference type="PANTHER" id="PTHR12818:SF0">
    <property type="entry name" value="TRNA (ADENINE(37)-N6)-METHYLTRANSFERASE"/>
    <property type="match status" value="1"/>
</dbReference>
<evidence type="ECO:0000259" key="3">
    <source>
        <dbReference type="PROSITE" id="PS51668"/>
    </source>
</evidence>
<dbReference type="SUPFAM" id="SSF118196">
    <property type="entry name" value="YaeB-like"/>
    <property type="match status" value="1"/>
</dbReference>
<dbReference type="PROSITE" id="PS51668">
    <property type="entry name" value="TSAA_2"/>
    <property type="match status" value="1"/>
</dbReference>
<evidence type="ECO:0000313" key="4">
    <source>
        <dbReference type="EMBL" id="MCF2564016.1"/>
    </source>
</evidence>
<comment type="caution">
    <text evidence="4">The sequence shown here is derived from an EMBL/GenBank/DDBJ whole genome shotgun (WGS) entry which is preliminary data.</text>
</comment>
<evidence type="ECO:0000256" key="1">
    <source>
        <dbReference type="ARBA" id="ARBA00022691"/>
    </source>
</evidence>
<dbReference type="Gene3D" id="2.40.30.70">
    <property type="entry name" value="YaeB-like"/>
    <property type="match status" value="1"/>
</dbReference>
<dbReference type="EMBL" id="JADYTN010000015">
    <property type="protein sequence ID" value="MCF2564016.1"/>
    <property type="molecule type" value="Genomic_DNA"/>
</dbReference>
<proteinExistence type="inferred from homology"/>
<name>A0ABS9CG96_9BACT</name>
<organism evidence="4 5">
    <name type="scientific">Xylanibacter brevis</name>
    <dbReference type="NCBI Taxonomy" id="83231"/>
    <lineage>
        <taxon>Bacteria</taxon>
        <taxon>Pseudomonadati</taxon>
        <taxon>Bacteroidota</taxon>
        <taxon>Bacteroidia</taxon>
        <taxon>Bacteroidales</taxon>
        <taxon>Prevotellaceae</taxon>
        <taxon>Xylanibacter</taxon>
    </lineage>
</organism>
<accession>A0ABS9CG96</accession>
<reference evidence="4 5" key="1">
    <citation type="submission" date="2020-12" db="EMBL/GenBank/DDBJ databases">
        <title>Whole genome sequences of gut porcine anaerobes.</title>
        <authorList>
            <person name="Kubasova T."/>
            <person name="Jahodarova E."/>
            <person name="Rychlik I."/>
        </authorList>
    </citation>
    <scope>NUCLEOTIDE SEQUENCE [LARGE SCALE GENOMIC DNA]</scope>
    <source>
        <strain evidence="4 5">An925</strain>
    </source>
</reference>
<dbReference type="Proteomes" id="UP001200470">
    <property type="component" value="Unassembled WGS sequence"/>
</dbReference>
<protein>
    <submittedName>
        <fullName evidence="4">tRNA (N6-threonylcarbamoyladenosine(37)-N6)-methyltransferase TrmO</fullName>
    </submittedName>
</protein>
<dbReference type="CDD" id="cd09281">
    <property type="entry name" value="UPF0066"/>
    <property type="match status" value="1"/>
</dbReference>
<evidence type="ECO:0000256" key="2">
    <source>
        <dbReference type="ARBA" id="ARBA00033753"/>
    </source>
</evidence>
<dbReference type="Pfam" id="PF01980">
    <property type="entry name" value="TrmO_N"/>
    <property type="match status" value="1"/>
</dbReference>
<dbReference type="RefSeq" id="WP_094436692.1">
    <property type="nucleotide sequence ID" value="NZ_JADYTN010000015.1"/>
</dbReference>
<dbReference type="InterPro" id="IPR040372">
    <property type="entry name" value="YaeB-like"/>
</dbReference>
<dbReference type="NCBIfam" id="TIGR00104">
    <property type="entry name" value="tRNA_TsaA"/>
    <property type="match status" value="1"/>
</dbReference>
<dbReference type="InterPro" id="IPR036413">
    <property type="entry name" value="YaeB-like_sf"/>
</dbReference>
<dbReference type="InterPro" id="IPR041369">
    <property type="entry name" value="TrmO_C"/>
</dbReference>
<dbReference type="InterPro" id="IPR023370">
    <property type="entry name" value="TrmO-like_N"/>
</dbReference>
<feature type="domain" description="TsaA-like" evidence="3">
    <location>
        <begin position="3"/>
        <end position="142"/>
    </location>
</feature>
<dbReference type="InterPro" id="IPR036414">
    <property type="entry name" value="YaeB_N_sf"/>
</dbReference>
<dbReference type="Gene3D" id="3.30.2310.10">
    <property type="entry name" value="YaeB-like"/>
    <property type="match status" value="1"/>
</dbReference>
<dbReference type="Pfam" id="PF18389">
    <property type="entry name" value="TrmO_C"/>
    <property type="match status" value="1"/>
</dbReference>
<dbReference type="PANTHER" id="PTHR12818">
    <property type="entry name" value="TRNA (ADENINE(37)-N6)-METHYLTRANSFERASE"/>
    <property type="match status" value="1"/>
</dbReference>
<sequence length="229" mass="25909">MDIQPIAYFRSPFTSKFGLPRQSGIVETLHGRIELTRDYATPEALRGLEEYDFIWLIWGFSENVDARKHPTVRPPLLGGNERVGVWATRSPFRPNNLGLSSVRIVAVRPEDGVVEVAGADLMDGTPIYDIKPYLAYVDSHPGARGGFTDRKQWQRLEVVIPDELTKTLSPQIVQTLTDALALDPRPHYHDDPDRQYVMPFDGYEVVFCVDGNMLYVKKIIPCIAVPEKK</sequence>
<evidence type="ECO:0000313" key="5">
    <source>
        <dbReference type="Proteomes" id="UP001200470"/>
    </source>
</evidence>
<comment type="similarity">
    <text evidence="2">Belongs to the tRNA methyltransferase O family.</text>
</comment>